<evidence type="ECO:0000256" key="1">
    <source>
        <dbReference type="ARBA" id="ARBA00022598"/>
    </source>
</evidence>
<dbReference type="InterPro" id="IPR003142">
    <property type="entry name" value="BPL_C"/>
</dbReference>
<keyword evidence="6" id="KW-0678">Repressor</keyword>
<dbReference type="PATRIC" id="fig|1116472.3.peg.1185"/>
<keyword evidence="9" id="KW-1185">Reference proteome</keyword>
<dbReference type="STRING" id="1116472.MGMO_41c00240"/>
<keyword evidence="1 6" id="KW-0436">Ligase</keyword>
<gene>
    <name evidence="6 8" type="primary">birA</name>
    <name evidence="8" type="ORF">MGMO_41c00240</name>
</gene>
<keyword evidence="3 6" id="KW-0067">ATP-binding</keyword>
<keyword evidence="6" id="KW-0805">Transcription regulation</keyword>
<dbReference type="PANTHER" id="PTHR12835:SF5">
    <property type="entry name" value="BIOTIN--PROTEIN LIGASE"/>
    <property type="match status" value="1"/>
</dbReference>
<evidence type="ECO:0000256" key="2">
    <source>
        <dbReference type="ARBA" id="ARBA00022741"/>
    </source>
</evidence>
<dbReference type="Gene3D" id="3.30.930.10">
    <property type="entry name" value="Bira Bifunctional Protein, Domain 2"/>
    <property type="match status" value="1"/>
</dbReference>
<dbReference type="Gene3D" id="2.30.30.100">
    <property type="match status" value="1"/>
</dbReference>
<dbReference type="InterPro" id="IPR011991">
    <property type="entry name" value="ArsR-like_HTH"/>
</dbReference>
<feature type="binding site" evidence="6">
    <location>
        <position position="120"/>
    </location>
    <ligand>
        <name>biotin</name>
        <dbReference type="ChEBI" id="CHEBI:57586"/>
    </ligand>
</feature>
<keyword evidence="6" id="KW-0804">Transcription</keyword>
<dbReference type="PROSITE" id="PS51733">
    <property type="entry name" value="BPL_LPL_CATALYTIC"/>
    <property type="match status" value="1"/>
</dbReference>
<evidence type="ECO:0000313" key="8">
    <source>
        <dbReference type="EMBL" id="ESS72958.1"/>
    </source>
</evidence>
<dbReference type="RefSeq" id="WP_023494027.1">
    <property type="nucleotide sequence ID" value="NZ_AYLO01000040.1"/>
</dbReference>
<dbReference type="SUPFAM" id="SSF50037">
    <property type="entry name" value="C-terminal domain of transcriptional repressors"/>
    <property type="match status" value="1"/>
</dbReference>
<dbReference type="Pfam" id="PF02237">
    <property type="entry name" value="BPL_C"/>
    <property type="match status" value="1"/>
</dbReference>
<evidence type="ECO:0000256" key="6">
    <source>
        <dbReference type="HAMAP-Rule" id="MF_00978"/>
    </source>
</evidence>
<dbReference type="InterPro" id="IPR036390">
    <property type="entry name" value="WH_DNA-bd_sf"/>
</dbReference>
<dbReference type="InterPro" id="IPR036388">
    <property type="entry name" value="WH-like_DNA-bd_sf"/>
</dbReference>
<name>V5C8A0_9GAMM</name>
<feature type="binding site" evidence="6">
    <location>
        <begin position="96"/>
        <end position="98"/>
    </location>
    <ligand>
        <name>biotin</name>
        <dbReference type="ChEBI" id="CHEBI:57586"/>
    </ligand>
</feature>
<keyword evidence="4 6" id="KW-0092">Biotin</keyword>
<keyword evidence="2 6" id="KW-0547">Nucleotide-binding</keyword>
<dbReference type="HAMAP" id="MF_00978">
    <property type="entry name" value="Bifunct_BirA"/>
    <property type="match status" value="1"/>
</dbReference>
<dbReference type="GO" id="GO:0006355">
    <property type="term" value="P:regulation of DNA-templated transcription"/>
    <property type="evidence" value="ECO:0007669"/>
    <property type="project" value="UniProtKB-UniRule"/>
</dbReference>
<dbReference type="InterPro" id="IPR004143">
    <property type="entry name" value="BPL_LPL_catalytic"/>
</dbReference>
<dbReference type="InterPro" id="IPR030855">
    <property type="entry name" value="Bifunct_BirA"/>
</dbReference>
<dbReference type="InterPro" id="IPR013196">
    <property type="entry name" value="HTH_11"/>
</dbReference>
<dbReference type="InterPro" id="IPR045864">
    <property type="entry name" value="aa-tRNA-synth_II/BPL/LPL"/>
</dbReference>
<dbReference type="CDD" id="cd16442">
    <property type="entry name" value="BPL"/>
    <property type="match status" value="1"/>
</dbReference>
<comment type="caution">
    <text evidence="8">The sequence shown here is derived from an EMBL/GenBank/DDBJ whole genome shotgun (WGS) entry which is preliminary data.</text>
</comment>
<sequence length="332" mass="36604">MLISEKQKSILQLLADGQFHSGTELAEALNISRSAIWKHLNGLATDLGLQHSAVSGKGYRLERPLELLDENEILKSVDAKIKPLISRIEIFDQIPSTNTYLMERNHNHAPSGMACFAEQQTAGKGRRGRRWVSPFGSNIYLSLLWRFQASPLAISGLSLVIGVAVIRALQSQYGDIFQLKWPNDIYCRDKKLGGILVEVSGESEGPCAAVIGLGLNVYLPEAEAAEITQQWTDLCQVTGQPRHNRNALAGELLNQLFLIISEFEILGIASYLDEWRQYDCLKDKSATLHIGQHSYQGIVKGIDDQGLLLLTKPDGNTQAYASGEVSFSGDIV</sequence>
<dbReference type="EC" id="6.3.4.15" evidence="6"/>
<dbReference type="GO" id="GO:0005524">
    <property type="term" value="F:ATP binding"/>
    <property type="evidence" value="ECO:0007669"/>
    <property type="project" value="UniProtKB-UniRule"/>
</dbReference>
<dbReference type="eggNOG" id="COG0340">
    <property type="taxonomic scope" value="Bacteria"/>
</dbReference>
<evidence type="ECO:0000256" key="3">
    <source>
        <dbReference type="ARBA" id="ARBA00022840"/>
    </source>
</evidence>
<accession>V5C8A0</accession>
<feature type="DNA-binding region" description="H-T-H motif" evidence="6">
    <location>
        <begin position="22"/>
        <end position="41"/>
    </location>
</feature>
<dbReference type="eggNOG" id="COG1654">
    <property type="taxonomic scope" value="Bacteria"/>
</dbReference>
<evidence type="ECO:0000256" key="4">
    <source>
        <dbReference type="ARBA" id="ARBA00023267"/>
    </source>
</evidence>
<reference evidence="8 9" key="1">
    <citation type="journal article" date="2013" name="Genome Announc.">
        <title>Draft Genome Sequence of the Methanotrophic Gammaproteobacterium Methyloglobulus morosus DSM 22980 Strain KoM1.</title>
        <authorList>
            <person name="Poehlein A."/>
            <person name="Deutzmann J.S."/>
            <person name="Daniel R."/>
            <person name="Simeonova D.D."/>
        </authorList>
    </citation>
    <scope>NUCLEOTIDE SEQUENCE [LARGE SCALE GENOMIC DNA]</scope>
    <source>
        <strain evidence="8 9">KoM1</strain>
    </source>
</reference>
<evidence type="ECO:0000259" key="7">
    <source>
        <dbReference type="PROSITE" id="PS51733"/>
    </source>
</evidence>
<dbReference type="PANTHER" id="PTHR12835">
    <property type="entry name" value="BIOTIN PROTEIN LIGASE"/>
    <property type="match status" value="1"/>
</dbReference>
<comment type="function">
    <text evidence="6">Acts both as a biotin--[acetyl-CoA-carboxylase] ligase and a biotin-operon repressor. In the presence of ATP, BirA activates biotin to form the BirA-biotinyl-5'-adenylate (BirA-bio-5'-AMP or holoBirA) complex. HoloBirA can either transfer the biotinyl moiety to the biotin carboxyl carrier protein (BCCP) subunit of acetyl-CoA carboxylase, or bind to the biotin operator site and inhibit transcription of the operon.</text>
</comment>
<dbReference type="GO" id="GO:0004077">
    <property type="term" value="F:biotin--[biotin carboxyl-carrier protein] ligase activity"/>
    <property type="evidence" value="ECO:0007669"/>
    <property type="project" value="UniProtKB-UniRule"/>
</dbReference>
<organism evidence="8 9">
    <name type="scientific">Methyloglobulus morosus KoM1</name>
    <dbReference type="NCBI Taxonomy" id="1116472"/>
    <lineage>
        <taxon>Bacteria</taxon>
        <taxon>Pseudomonadati</taxon>
        <taxon>Pseudomonadota</taxon>
        <taxon>Gammaproteobacteria</taxon>
        <taxon>Methylococcales</taxon>
        <taxon>Methylococcaceae</taxon>
        <taxon>Methyloglobulus</taxon>
    </lineage>
</organism>
<keyword evidence="6" id="KW-0238">DNA-binding</keyword>
<protein>
    <recommendedName>
        <fullName evidence="6">Bifunctional ligase/repressor BirA</fullName>
    </recommendedName>
    <alternativeName>
        <fullName evidence="6">Biotin operon repressor</fullName>
    </alternativeName>
    <alternativeName>
        <fullName evidence="6">Biotin--[acetyl-CoA-carboxylase] ligase</fullName>
        <ecNumber evidence="6">6.3.4.15</ecNumber>
    </alternativeName>
    <alternativeName>
        <fullName evidence="6">Biotin--protein ligase</fullName>
    </alternativeName>
    <alternativeName>
        <fullName evidence="6">Biotin-[acetyl-CoA carboxylase] synthetase</fullName>
    </alternativeName>
</protein>
<feature type="domain" description="BPL/LPL catalytic" evidence="7">
    <location>
        <begin position="83"/>
        <end position="264"/>
    </location>
</feature>
<dbReference type="NCBIfam" id="NF008847">
    <property type="entry name" value="PRK11886.1-2"/>
    <property type="match status" value="1"/>
</dbReference>
<dbReference type="InterPro" id="IPR004408">
    <property type="entry name" value="Biotin_CoA_COase_ligase"/>
</dbReference>
<feature type="binding site" evidence="6">
    <location>
        <position position="191"/>
    </location>
    <ligand>
        <name>biotin</name>
        <dbReference type="ChEBI" id="CHEBI:57586"/>
    </ligand>
</feature>
<comment type="catalytic activity">
    <reaction evidence="5 6">
        <text>biotin + L-lysyl-[protein] + ATP = N(6)-biotinyl-L-lysyl-[protein] + AMP + diphosphate + H(+)</text>
        <dbReference type="Rhea" id="RHEA:11756"/>
        <dbReference type="Rhea" id="RHEA-COMP:9752"/>
        <dbReference type="Rhea" id="RHEA-COMP:10505"/>
        <dbReference type="ChEBI" id="CHEBI:15378"/>
        <dbReference type="ChEBI" id="CHEBI:29969"/>
        <dbReference type="ChEBI" id="CHEBI:30616"/>
        <dbReference type="ChEBI" id="CHEBI:33019"/>
        <dbReference type="ChEBI" id="CHEBI:57586"/>
        <dbReference type="ChEBI" id="CHEBI:83144"/>
        <dbReference type="ChEBI" id="CHEBI:456215"/>
        <dbReference type="EC" id="6.3.4.15"/>
    </reaction>
</comment>
<dbReference type="EMBL" id="AYLO01000040">
    <property type="protein sequence ID" value="ESS72958.1"/>
    <property type="molecule type" value="Genomic_DNA"/>
</dbReference>
<dbReference type="AlphaFoldDB" id="V5C8A0"/>
<dbReference type="NCBIfam" id="TIGR00121">
    <property type="entry name" value="birA_ligase"/>
    <property type="match status" value="1"/>
</dbReference>
<evidence type="ECO:0000256" key="5">
    <source>
        <dbReference type="ARBA" id="ARBA00047846"/>
    </source>
</evidence>
<dbReference type="Proteomes" id="UP000017842">
    <property type="component" value="Unassembled WGS sequence"/>
</dbReference>
<dbReference type="SUPFAM" id="SSF55681">
    <property type="entry name" value="Class II aaRS and biotin synthetases"/>
    <property type="match status" value="1"/>
</dbReference>
<dbReference type="GO" id="GO:0005737">
    <property type="term" value="C:cytoplasm"/>
    <property type="evidence" value="ECO:0007669"/>
    <property type="project" value="TreeGrafter"/>
</dbReference>
<comment type="similarity">
    <text evidence="6">Belongs to the biotin--protein ligase family.</text>
</comment>
<dbReference type="Gene3D" id="1.10.10.10">
    <property type="entry name" value="Winged helix-like DNA-binding domain superfamily/Winged helix DNA-binding domain"/>
    <property type="match status" value="1"/>
</dbReference>
<dbReference type="OrthoDB" id="9807064at2"/>
<dbReference type="SUPFAM" id="SSF46785">
    <property type="entry name" value="Winged helix' DNA-binding domain"/>
    <property type="match status" value="1"/>
</dbReference>
<dbReference type="Pfam" id="PF03099">
    <property type="entry name" value="BPL_LplA_LipB"/>
    <property type="match status" value="1"/>
</dbReference>
<dbReference type="GO" id="GO:0003677">
    <property type="term" value="F:DNA binding"/>
    <property type="evidence" value="ECO:0007669"/>
    <property type="project" value="UniProtKB-UniRule"/>
</dbReference>
<evidence type="ECO:0000313" key="9">
    <source>
        <dbReference type="Proteomes" id="UP000017842"/>
    </source>
</evidence>
<dbReference type="CDD" id="cd00090">
    <property type="entry name" value="HTH_ARSR"/>
    <property type="match status" value="1"/>
</dbReference>
<dbReference type="InterPro" id="IPR008988">
    <property type="entry name" value="Transcriptional_repressor_C"/>
</dbReference>
<dbReference type="Pfam" id="PF08279">
    <property type="entry name" value="HTH_11"/>
    <property type="match status" value="1"/>
</dbReference>
<comment type="caution">
    <text evidence="6">Lacks conserved residue(s) required for the propagation of feature annotation.</text>
</comment>
<proteinExistence type="inferred from homology"/>